<evidence type="ECO:0000313" key="8">
    <source>
        <dbReference type="EMBL" id="CAK8683735.1"/>
    </source>
</evidence>
<evidence type="ECO:0000313" key="9">
    <source>
        <dbReference type="Proteomes" id="UP001642483"/>
    </source>
</evidence>
<evidence type="ECO:0000256" key="2">
    <source>
        <dbReference type="ARBA" id="ARBA00006281"/>
    </source>
</evidence>
<dbReference type="InterPro" id="IPR007946">
    <property type="entry name" value="AAR2"/>
</dbReference>
<dbReference type="InterPro" id="IPR033647">
    <property type="entry name" value="Aar2_N"/>
</dbReference>
<proteinExistence type="inferred from homology"/>
<keyword evidence="9" id="KW-1185">Reference proteome</keyword>
<dbReference type="PANTHER" id="PTHR12689:SF4">
    <property type="entry name" value="PROTEIN AAR2 HOMOLOG"/>
    <property type="match status" value="1"/>
</dbReference>
<comment type="caution">
    <text evidence="8">The sequence shown here is derived from an EMBL/GenBank/DDBJ whole genome shotgun (WGS) entry which is preliminary data.</text>
</comment>
<evidence type="ECO:0000256" key="3">
    <source>
        <dbReference type="ARBA" id="ARBA00016372"/>
    </source>
</evidence>
<dbReference type="InterPro" id="IPR033648">
    <property type="entry name" value="AAR2_C"/>
</dbReference>
<dbReference type="CDD" id="cd13777">
    <property type="entry name" value="Aar2_N"/>
    <property type="match status" value="1"/>
</dbReference>
<dbReference type="Gene3D" id="1.25.40.550">
    <property type="entry name" value="Aar2, C-terminal domain-like"/>
    <property type="match status" value="1"/>
</dbReference>
<dbReference type="Proteomes" id="UP001642483">
    <property type="component" value="Unassembled WGS sequence"/>
</dbReference>
<evidence type="ECO:0000256" key="1">
    <source>
        <dbReference type="ARBA" id="ARBA00003708"/>
    </source>
</evidence>
<dbReference type="Gene3D" id="2.60.34.20">
    <property type="match status" value="1"/>
</dbReference>
<protein>
    <recommendedName>
        <fullName evidence="3">Protein AAR2 homolog</fullName>
    </recommendedName>
    <alternativeName>
        <fullName evidence="4">AAR2 splicing factor homolog</fullName>
    </alternativeName>
</protein>
<evidence type="ECO:0000259" key="7">
    <source>
        <dbReference type="Pfam" id="PF20981"/>
    </source>
</evidence>
<reference evidence="8 9" key="1">
    <citation type="submission" date="2024-02" db="EMBL/GenBank/DDBJ databases">
        <authorList>
            <person name="Daric V."/>
            <person name="Darras S."/>
        </authorList>
    </citation>
    <scope>NUCLEOTIDE SEQUENCE [LARGE SCALE GENOMIC DNA]</scope>
</reference>
<dbReference type="InterPro" id="IPR038516">
    <property type="entry name" value="AAR2_N_sf"/>
</dbReference>
<dbReference type="Pfam" id="PF20981">
    <property type="entry name" value="AAR2_1st"/>
    <property type="match status" value="1"/>
</dbReference>
<evidence type="ECO:0000256" key="5">
    <source>
        <dbReference type="ARBA" id="ARBA00047009"/>
    </source>
</evidence>
<accession>A0ABP0FVW1</accession>
<gene>
    <name evidence="8" type="ORF">CVLEPA_LOCUS14774</name>
</gene>
<evidence type="ECO:0000256" key="4">
    <source>
        <dbReference type="ARBA" id="ARBA00030625"/>
    </source>
</evidence>
<dbReference type="InterPro" id="IPR038514">
    <property type="entry name" value="AAR2_C_sf"/>
</dbReference>
<comment type="subunit">
    <text evidence="5">Interacts with PRPF8 (via RNase H homology domain). Component of a U5 snRNP complex that contains PRPF8.</text>
</comment>
<sequence>MDQETARALFNEGAFLLLFDVPEGTEFGIDWNNWTTGPLFKGVKMIPPGVHFVFYNAVSKFDGNPAPRTGFFHDFRPHEIMVKQWNNSSEEIVDKPMTEEEISSLRQNLQNLDKNLAAYPYDNLKKWVSMANFITPNLVQKLSPENKVIYSVLELLPHSEVDSDMSSHASKTDKDGLPNMKANPMSVIRFTNMPDKWYPEGASPSDISKHCMDSSYILDIVMKTYNHPNEFLGELQFTFICFILGQVFDAFEHWKEMVRLISFCETSLQDHLSLFSSLVGVLYHQINEIPQDFFVDIVTANNFLVGTLTTLFSSIEFSCFDEDLQKRAKQFRKYLTKKFKWKFNKEPDDWAPVVVEM</sequence>
<evidence type="ECO:0000259" key="6">
    <source>
        <dbReference type="Pfam" id="PF05282"/>
    </source>
</evidence>
<feature type="domain" description="AAR2 C-terminal" evidence="6">
    <location>
        <begin position="190"/>
        <end position="344"/>
    </location>
</feature>
<name>A0ABP0FVW1_CLALP</name>
<dbReference type="EMBL" id="CAWYQH010000097">
    <property type="protein sequence ID" value="CAK8683735.1"/>
    <property type="molecule type" value="Genomic_DNA"/>
</dbReference>
<comment type="function">
    <text evidence="1">Component of the U5 snRNP complex that is required for spliceosome assembly and for pre-mRNA splicing.</text>
</comment>
<dbReference type="PANTHER" id="PTHR12689">
    <property type="entry name" value="A1 CISTRON SPLICING FACTOR AAR2-RELATED"/>
    <property type="match status" value="1"/>
</dbReference>
<feature type="domain" description="AAR2 N-terminal" evidence="7">
    <location>
        <begin position="12"/>
        <end position="144"/>
    </location>
</feature>
<dbReference type="CDD" id="cd13778">
    <property type="entry name" value="Aar2_C"/>
    <property type="match status" value="1"/>
</dbReference>
<comment type="similarity">
    <text evidence="2">Belongs to the AAR2 family.</text>
</comment>
<organism evidence="8 9">
    <name type="scientific">Clavelina lepadiformis</name>
    <name type="common">Light-bulb sea squirt</name>
    <name type="synonym">Ascidia lepadiformis</name>
    <dbReference type="NCBI Taxonomy" id="159417"/>
    <lineage>
        <taxon>Eukaryota</taxon>
        <taxon>Metazoa</taxon>
        <taxon>Chordata</taxon>
        <taxon>Tunicata</taxon>
        <taxon>Ascidiacea</taxon>
        <taxon>Aplousobranchia</taxon>
        <taxon>Clavelinidae</taxon>
        <taxon>Clavelina</taxon>
    </lineage>
</organism>
<dbReference type="Pfam" id="PF05282">
    <property type="entry name" value="AAR2"/>
    <property type="match status" value="1"/>
</dbReference>